<name>A0ACC0VNM2_9STRA</name>
<dbReference type="EMBL" id="CM047587">
    <property type="protein sequence ID" value="KAI9908125.1"/>
    <property type="molecule type" value="Genomic_DNA"/>
</dbReference>
<accession>A0ACC0VNM2</accession>
<protein>
    <submittedName>
        <fullName evidence="1">Uncharacterized protein</fullName>
    </submittedName>
</protein>
<keyword evidence="2" id="KW-1185">Reference proteome</keyword>
<evidence type="ECO:0000313" key="2">
    <source>
        <dbReference type="Proteomes" id="UP001163321"/>
    </source>
</evidence>
<dbReference type="Proteomes" id="UP001163321">
    <property type="component" value="Chromosome 8"/>
</dbReference>
<proteinExistence type="predicted"/>
<evidence type="ECO:0000313" key="1">
    <source>
        <dbReference type="EMBL" id="KAI9908125.1"/>
    </source>
</evidence>
<sequence>MIRARRGLLIEGALPVRDFVRRKCGVPKHTSSQSPSLDSNVESWFHIGGAVTHIQRILLGGSQFAHMKSKTQFQDLIQRGQPVVADFIAPWCGKCAQIEPFVLSLAEAHPDVTFAKLDVSISEVEELRKELDVEVHDKVSGYKKSFLKKAVQTLL</sequence>
<gene>
    <name evidence="1" type="ORF">PsorP6_002864</name>
</gene>
<organism evidence="1 2">
    <name type="scientific">Peronosclerospora sorghi</name>
    <dbReference type="NCBI Taxonomy" id="230839"/>
    <lineage>
        <taxon>Eukaryota</taxon>
        <taxon>Sar</taxon>
        <taxon>Stramenopiles</taxon>
        <taxon>Oomycota</taxon>
        <taxon>Peronosporomycetes</taxon>
        <taxon>Peronosporales</taxon>
        <taxon>Peronosporaceae</taxon>
        <taxon>Peronosclerospora</taxon>
    </lineage>
</organism>
<comment type="caution">
    <text evidence="1">The sequence shown here is derived from an EMBL/GenBank/DDBJ whole genome shotgun (WGS) entry which is preliminary data.</text>
</comment>
<reference evidence="1 2" key="1">
    <citation type="journal article" date="2022" name="bioRxiv">
        <title>The genome of the oomycete Peronosclerospora sorghi, a cosmopolitan pathogen of maize and sorghum, is inflated with dispersed pseudogenes.</title>
        <authorList>
            <person name="Fletcher K."/>
            <person name="Martin F."/>
            <person name="Isakeit T."/>
            <person name="Cavanaugh K."/>
            <person name="Magill C."/>
            <person name="Michelmore R."/>
        </authorList>
    </citation>
    <scope>NUCLEOTIDE SEQUENCE [LARGE SCALE GENOMIC DNA]</scope>
    <source>
        <strain evidence="1">P6</strain>
    </source>
</reference>